<accession>A0AAN6TZS9</accession>
<proteinExistence type="predicted"/>
<dbReference type="AlphaFoldDB" id="A0AAN6TZS9"/>
<feature type="region of interest" description="Disordered" evidence="1">
    <location>
        <begin position="229"/>
        <end position="290"/>
    </location>
</feature>
<gene>
    <name evidence="3" type="ORF">N657DRAFT_573629</name>
</gene>
<reference evidence="3" key="2">
    <citation type="submission" date="2023-05" db="EMBL/GenBank/DDBJ databases">
        <authorList>
            <consortium name="Lawrence Berkeley National Laboratory"/>
            <person name="Steindorff A."/>
            <person name="Hensen N."/>
            <person name="Bonometti L."/>
            <person name="Westerberg I."/>
            <person name="Brannstrom I.O."/>
            <person name="Guillou S."/>
            <person name="Cros-Aarteil S."/>
            <person name="Calhoun S."/>
            <person name="Haridas S."/>
            <person name="Kuo A."/>
            <person name="Mondo S."/>
            <person name="Pangilinan J."/>
            <person name="Riley R."/>
            <person name="Labutti K."/>
            <person name="Andreopoulos B."/>
            <person name="Lipzen A."/>
            <person name="Chen C."/>
            <person name="Yanf M."/>
            <person name="Daum C."/>
            <person name="Ng V."/>
            <person name="Clum A."/>
            <person name="Ohm R."/>
            <person name="Martin F."/>
            <person name="Silar P."/>
            <person name="Natvig D."/>
            <person name="Lalanne C."/>
            <person name="Gautier V."/>
            <person name="Ament-Velasquez S.L."/>
            <person name="Kruys A."/>
            <person name="Hutchinson M.I."/>
            <person name="Powell A.J."/>
            <person name="Barry K."/>
            <person name="Miller A.N."/>
            <person name="Grigoriev I.V."/>
            <person name="Debuchy R."/>
            <person name="Gladieux P."/>
            <person name="Thoren M.H."/>
            <person name="Johannesson H."/>
        </authorList>
    </citation>
    <scope>NUCLEOTIDE SEQUENCE</scope>
    <source>
        <strain evidence="3">CBS 731.68</strain>
    </source>
</reference>
<evidence type="ECO:0000313" key="3">
    <source>
        <dbReference type="EMBL" id="KAK4123782.1"/>
    </source>
</evidence>
<dbReference type="Proteomes" id="UP001302602">
    <property type="component" value="Unassembled WGS sequence"/>
</dbReference>
<protein>
    <recommendedName>
        <fullName evidence="2">DUF7593 domain-containing protein</fullName>
    </recommendedName>
</protein>
<evidence type="ECO:0000259" key="2">
    <source>
        <dbReference type="Pfam" id="PF24513"/>
    </source>
</evidence>
<dbReference type="InterPro" id="IPR056015">
    <property type="entry name" value="DUF7593"/>
</dbReference>
<reference evidence="3" key="1">
    <citation type="journal article" date="2023" name="Mol. Phylogenet. Evol.">
        <title>Genome-scale phylogeny and comparative genomics of the fungal order Sordariales.</title>
        <authorList>
            <person name="Hensen N."/>
            <person name="Bonometti L."/>
            <person name="Westerberg I."/>
            <person name="Brannstrom I.O."/>
            <person name="Guillou S."/>
            <person name="Cros-Aarteil S."/>
            <person name="Calhoun S."/>
            <person name="Haridas S."/>
            <person name="Kuo A."/>
            <person name="Mondo S."/>
            <person name="Pangilinan J."/>
            <person name="Riley R."/>
            <person name="LaButti K."/>
            <person name="Andreopoulos B."/>
            <person name="Lipzen A."/>
            <person name="Chen C."/>
            <person name="Yan M."/>
            <person name="Daum C."/>
            <person name="Ng V."/>
            <person name="Clum A."/>
            <person name="Steindorff A."/>
            <person name="Ohm R.A."/>
            <person name="Martin F."/>
            <person name="Silar P."/>
            <person name="Natvig D.O."/>
            <person name="Lalanne C."/>
            <person name="Gautier V."/>
            <person name="Ament-Velasquez S.L."/>
            <person name="Kruys A."/>
            <person name="Hutchinson M.I."/>
            <person name="Powell A.J."/>
            <person name="Barry K."/>
            <person name="Miller A.N."/>
            <person name="Grigoriev I.V."/>
            <person name="Debuchy R."/>
            <person name="Gladieux P."/>
            <person name="Hiltunen Thoren M."/>
            <person name="Johannesson H."/>
        </authorList>
    </citation>
    <scope>NUCLEOTIDE SEQUENCE</scope>
    <source>
        <strain evidence="3">CBS 731.68</strain>
    </source>
</reference>
<dbReference type="RefSeq" id="XP_062647553.1">
    <property type="nucleotide sequence ID" value="XM_062788984.1"/>
</dbReference>
<evidence type="ECO:0000313" key="4">
    <source>
        <dbReference type="Proteomes" id="UP001302602"/>
    </source>
</evidence>
<keyword evidence="4" id="KW-1185">Reference proteome</keyword>
<feature type="compositionally biased region" description="Polar residues" evidence="1">
    <location>
        <begin position="245"/>
        <end position="270"/>
    </location>
</feature>
<organism evidence="3 4">
    <name type="scientific">Parathielavia appendiculata</name>
    <dbReference type="NCBI Taxonomy" id="2587402"/>
    <lineage>
        <taxon>Eukaryota</taxon>
        <taxon>Fungi</taxon>
        <taxon>Dikarya</taxon>
        <taxon>Ascomycota</taxon>
        <taxon>Pezizomycotina</taxon>
        <taxon>Sordariomycetes</taxon>
        <taxon>Sordariomycetidae</taxon>
        <taxon>Sordariales</taxon>
        <taxon>Chaetomiaceae</taxon>
        <taxon>Parathielavia</taxon>
    </lineage>
</organism>
<name>A0AAN6TZS9_9PEZI</name>
<feature type="domain" description="DUF7593" evidence="2">
    <location>
        <begin position="1"/>
        <end position="131"/>
    </location>
</feature>
<sequence>MQGVRYDCINPEANGTRDGREQWLLNTQVALLLGEKDLELSRYTAWNRIPVSAVAKRAIWRLESDRYALTTPGLFELGEQLQDYYQGNDPHKMGYRQLERLRAEAWEKFAAMEMFFVKASDFLYIIPTIQHLRNVKLTVAYCELPENEMQCISWAPHQKWRRDADAHGFGGFAPSNKHYVNGELVSEDKPGLREASTSPFPRQRVPRRGFIAIPRDEHGYTRVIKEQGIDGSGNDAELPLLPNGVHSSPMSGSSRAATTNVNGLESPSSITNTTTNGGGDHPISPSSEAGSAQLRCLVNGTGALSNTG</sequence>
<evidence type="ECO:0000256" key="1">
    <source>
        <dbReference type="SAM" id="MobiDB-lite"/>
    </source>
</evidence>
<comment type="caution">
    <text evidence="3">The sequence shown here is derived from an EMBL/GenBank/DDBJ whole genome shotgun (WGS) entry which is preliminary data.</text>
</comment>
<dbReference type="Pfam" id="PF24513">
    <property type="entry name" value="DUF7593"/>
    <property type="match status" value="1"/>
</dbReference>
<dbReference type="GeneID" id="87825754"/>
<dbReference type="EMBL" id="MU853228">
    <property type="protein sequence ID" value="KAK4123782.1"/>
    <property type="molecule type" value="Genomic_DNA"/>
</dbReference>